<dbReference type="AlphaFoldDB" id="A0AAQ0BT59"/>
<proteinExistence type="predicted"/>
<accession>A0AAQ0BT59</accession>
<dbReference type="CDD" id="cd02216">
    <property type="entry name" value="cupin_GDO-like_N"/>
    <property type="match status" value="1"/>
</dbReference>
<gene>
    <name evidence="1" type="ORF">I6H06_23345</name>
</gene>
<dbReference type="PANTHER" id="PTHR41517:SF1">
    <property type="entry name" value="CUPIN"/>
    <property type="match status" value="1"/>
</dbReference>
<dbReference type="InterPro" id="IPR014710">
    <property type="entry name" value="RmlC-like_jellyroll"/>
</dbReference>
<dbReference type="Proteomes" id="UP000594892">
    <property type="component" value="Chromosome 2"/>
</dbReference>
<dbReference type="InterPro" id="IPR011051">
    <property type="entry name" value="RmlC_Cupin_sf"/>
</dbReference>
<dbReference type="PANTHER" id="PTHR41517">
    <property type="entry name" value="1,2-DIOXYGENASE PROTEIN-RELATED"/>
    <property type="match status" value="1"/>
</dbReference>
<dbReference type="GeneID" id="45696408"/>
<dbReference type="Gene3D" id="2.60.120.10">
    <property type="entry name" value="Jelly Rolls"/>
    <property type="match status" value="2"/>
</dbReference>
<organism evidence="1 2">
    <name type="scientific">Burkholderia glumae</name>
    <name type="common">Pseudomonas glumae</name>
    <dbReference type="NCBI Taxonomy" id="337"/>
    <lineage>
        <taxon>Bacteria</taxon>
        <taxon>Pseudomonadati</taxon>
        <taxon>Pseudomonadota</taxon>
        <taxon>Betaproteobacteria</taxon>
        <taxon>Burkholderiales</taxon>
        <taxon>Burkholderiaceae</taxon>
        <taxon>Burkholderia</taxon>
    </lineage>
</organism>
<name>A0AAQ0BT59_BURGL</name>
<evidence type="ECO:0000313" key="1">
    <source>
        <dbReference type="EMBL" id="QPQ92035.1"/>
    </source>
</evidence>
<dbReference type="InterPro" id="IPR047183">
    <property type="entry name" value="GDO-like"/>
</dbReference>
<reference evidence="1 2" key="1">
    <citation type="submission" date="2020-12" db="EMBL/GenBank/DDBJ databases">
        <title>FDA dAtabase for Regulatory Grade micrObial Sequences (FDA-ARGOS): Supporting development and validation of Infectious Disease Dx tests.</title>
        <authorList>
            <person name="Minogue T."/>
            <person name="Wolcott M."/>
            <person name="Wasieloski L."/>
            <person name="Aguilar W."/>
            <person name="Moore D."/>
            <person name="Jaissle J."/>
            <person name="Tallon L."/>
            <person name="Sadzewicz L."/>
            <person name="Zhao X."/>
            <person name="Boylan J."/>
            <person name="Ott S."/>
            <person name="Bowen H."/>
            <person name="Vavikolanu K."/>
            <person name="Mehta A."/>
            <person name="Aluvathingal J."/>
            <person name="Nadendla S."/>
            <person name="Yan Y."/>
            <person name="Sichtig H."/>
        </authorList>
    </citation>
    <scope>NUCLEOTIDE SEQUENCE [LARGE SCALE GENOMIC DNA]</scope>
    <source>
        <strain evidence="1 2">FDAARGOS_949</strain>
    </source>
</reference>
<dbReference type="EMBL" id="CP065601">
    <property type="protein sequence ID" value="QPQ92035.1"/>
    <property type="molecule type" value="Genomic_DNA"/>
</dbReference>
<dbReference type="RefSeq" id="WP_035981175.1">
    <property type="nucleotide sequence ID" value="NZ_CP021074.1"/>
</dbReference>
<evidence type="ECO:0000313" key="2">
    <source>
        <dbReference type="Proteomes" id="UP000594892"/>
    </source>
</evidence>
<protein>
    <submittedName>
        <fullName evidence="1">Cupin</fullName>
    </submittedName>
</protein>
<dbReference type="SUPFAM" id="SSF51182">
    <property type="entry name" value="RmlC-like cupins"/>
    <property type="match status" value="1"/>
</dbReference>
<sequence>MLDTTLPFTPQFGDERAMLDAEYFEYTSSANPIGAKLISRVPYRSFAASLCDSGPTRVVPLDLSAELGCDYPATGPCLLASFVRIVAGEQVTVDPNATSQVCYVIDGAGSVAQRDSAFRFGRGDFFSLPGGAPATLRADSTARLYYVSDAPLLAYLGARAAQPRFAPTLYPAARARAELDKVATAPGAARRNRVSVLLGNRRFPQTRTVTHSMWAMFGTIAPNSVQKPHRHQSIALDFIPHCRPGVYTLVGTELDAAGDIVDAERVDWAPGMAFVTPPGYWHAHVNESNESAYVIPLQDAGLQTYLRALDIRFAR</sequence>
<dbReference type="GO" id="GO:0051213">
    <property type="term" value="F:dioxygenase activity"/>
    <property type="evidence" value="ECO:0007669"/>
    <property type="project" value="InterPro"/>
</dbReference>